<dbReference type="Gene3D" id="3.90.20.10">
    <property type="match status" value="1"/>
</dbReference>
<dbReference type="EMBL" id="JAWQEG010000033">
    <property type="protein sequence ID" value="KAK3895651.1"/>
    <property type="molecule type" value="Genomic_DNA"/>
</dbReference>
<dbReference type="InterPro" id="IPR012337">
    <property type="entry name" value="RNaseH-like_sf"/>
</dbReference>
<organism evidence="1 2">
    <name type="scientific">Petrolisthes cinctipes</name>
    <name type="common">Flat porcelain crab</name>
    <dbReference type="NCBI Taxonomy" id="88211"/>
    <lineage>
        <taxon>Eukaryota</taxon>
        <taxon>Metazoa</taxon>
        <taxon>Ecdysozoa</taxon>
        <taxon>Arthropoda</taxon>
        <taxon>Crustacea</taxon>
        <taxon>Multicrustacea</taxon>
        <taxon>Malacostraca</taxon>
        <taxon>Eumalacostraca</taxon>
        <taxon>Eucarida</taxon>
        <taxon>Decapoda</taxon>
        <taxon>Pleocyemata</taxon>
        <taxon>Anomura</taxon>
        <taxon>Galatheoidea</taxon>
        <taxon>Porcellanidae</taxon>
        <taxon>Petrolisthes</taxon>
    </lineage>
</organism>
<dbReference type="Proteomes" id="UP001286313">
    <property type="component" value="Unassembled WGS sequence"/>
</dbReference>
<accession>A0AAE1GPG0</accession>
<dbReference type="GO" id="GO:0003676">
    <property type="term" value="F:nucleic acid binding"/>
    <property type="evidence" value="ECO:0007669"/>
    <property type="project" value="InterPro"/>
</dbReference>
<dbReference type="SUPFAM" id="SSF53098">
    <property type="entry name" value="Ribonuclease H-like"/>
    <property type="match status" value="1"/>
</dbReference>
<evidence type="ECO:0000313" key="1">
    <source>
        <dbReference type="EMBL" id="KAK3895651.1"/>
    </source>
</evidence>
<dbReference type="AlphaFoldDB" id="A0AAE1GPG0"/>
<name>A0AAE1GPG0_PETCI</name>
<protein>
    <recommendedName>
        <fullName evidence="3">RNase H type-1 domain-containing protein</fullName>
    </recommendedName>
</protein>
<sequence>MDLGSWNLLMQPHARWTTPLSPPNNIWSNRERAGYQHLITQILRQLATANASSLVVHFLWIPSHVGLLANNTADRLAKAACHLDPPDADAHCICPVFQEDESLKSRCASITSRFEAIGSHLDSIETRFDSLVSSFDILTTRFATKDTILQSFVEAQQVVFTSITTLTEKFDTLTTRL</sequence>
<comment type="caution">
    <text evidence="1">The sequence shown here is derived from an EMBL/GenBank/DDBJ whole genome shotgun (WGS) entry which is preliminary data.</text>
</comment>
<reference evidence="1" key="1">
    <citation type="submission" date="2023-10" db="EMBL/GenBank/DDBJ databases">
        <title>Genome assemblies of two species of porcelain crab, Petrolisthes cinctipes and Petrolisthes manimaculis (Anomura: Porcellanidae).</title>
        <authorList>
            <person name="Angst P."/>
        </authorList>
    </citation>
    <scope>NUCLEOTIDE SEQUENCE</scope>
    <source>
        <strain evidence="1">PB745_01</strain>
        <tissue evidence="1">Gill</tissue>
    </source>
</reference>
<evidence type="ECO:0008006" key="3">
    <source>
        <dbReference type="Google" id="ProtNLM"/>
    </source>
</evidence>
<gene>
    <name evidence="1" type="ORF">Pcinc_000574</name>
</gene>
<dbReference type="Gene3D" id="3.30.420.10">
    <property type="entry name" value="Ribonuclease H-like superfamily/Ribonuclease H"/>
    <property type="match status" value="1"/>
</dbReference>
<keyword evidence="2" id="KW-1185">Reference proteome</keyword>
<evidence type="ECO:0000313" key="2">
    <source>
        <dbReference type="Proteomes" id="UP001286313"/>
    </source>
</evidence>
<dbReference type="InterPro" id="IPR036397">
    <property type="entry name" value="RNaseH_sf"/>
</dbReference>
<proteinExistence type="predicted"/>